<dbReference type="Pfam" id="PF08282">
    <property type="entry name" value="Hydrolase_3"/>
    <property type="match status" value="1"/>
</dbReference>
<evidence type="ECO:0000256" key="6">
    <source>
        <dbReference type="ARBA" id="ARBA00022967"/>
    </source>
</evidence>
<dbReference type="Pfam" id="PF00122">
    <property type="entry name" value="E1-E2_ATPase"/>
    <property type="match status" value="1"/>
</dbReference>
<dbReference type="SMART" id="SM00831">
    <property type="entry name" value="Cation_ATPase_N"/>
    <property type="match status" value="1"/>
</dbReference>
<comment type="catalytic activity">
    <reaction evidence="9">
        <text>ATP + H2O = ADP + phosphate + H(+)</text>
        <dbReference type="Rhea" id="RHEA:13065"/>
        <dbReference type="ChEBI" id="CHEBI:15377"/>
        <dbReference type="ChEBI" id="CHEBI:15378"/>
        <dbReference type="ChEBI" id="CHEBI:30616"/>
        <dbReference type="ChEBI" id="CHEBI:43474"/>
        <dbReference type="ChEBI" id="CHEBI:456216"/>
    </reaction>
</comment>
<dbReference type="Pfam" id="PF00689">
    <property type="entry name" value="Cation_ATPase_C"/>
    <property type="match status" value="1"/>
</dbReference>
<keyword evidence="5" id="KW-0067">ATP-binding</keyword>
<dbReference type="InterPro" id="IPR059000">
    <property type="entry name" value="ATPase_P-type_domA"/>
</dbReference>
<evidence type="ECO:0000256" key="7">
    <source>
        <dbReference type="ARBA" id="ARBA00022989"/>
    </source>
</evidence>
<dbReference type="InterPro" id="IPR023298">
    <property type="entry name" value="ATPase_P-typ_TM_dom_sf"/>
</dbReference>
<dbReference type="SFLD" id="SFLDG00002">
    <property type="entry name" value="C1.7:_P-type_atpase_like"/>
    <property type="match status" value="1"/>
</dbReference>
<dbReference type="InterPro" id="IPR006068">
    <property type="entry name" value="ATPase_P-typ_cation-transptr_C"/>
</dbReference>
<dbReference type="PROSITE" id="PS00154">
    <property type="entry name" value="ATPASE_E1_E2"/>
    <property type="match status" value="1"/>
</dbReference>
<comment type="subcellular location">
    <subcellularLocation>
        <location evidence="1">Cell membrane</location>
        <topology evidence="1">Multi-pass membrane protein</topology>
    </subcellularLocation>
</comment>
<dbReference type="Gene3D" id="1.20.1110.10">
    <property type="entry name" value="Calcium-transporting ATPase, transmembrane domain"/>
    <property type="match status" value="2"/>
</dbReference>
<comment type="caution">
    <text evidence="12">The sequence shown here is derived from an EMBL/GenBank/DDBJ whole genome shotgun (WGS) entry which is preliminary data.</text>
</comment>
<dbReference type="Gene3D" id="3.40.1110.10">
    <property type="entry name" value="Calcium-transporting ATPase, cytoplasmic domain N"/>
    <property type="match status" value="1"/>
</dbReference>
<dbReference type="Gene3D" id="3.40.50.1000">
    <property type="entry name" value="HAD superfamily/HAD-like"/>
    <property type="match status" value="1"/>
</dbReference>
<organism evidence="12 13">
    <name type="scientific">Crossiella equi</name>
    <dbReference type="NCBI Taxonomy" id="130796"/>
    <lineage>
        <taxon>Bacteria</taxon>
        <taxon>Bacillati</taxon>
        <taxon>Actinomycetota</taxon>
        <taxon>Actinomycetes</taxon>
        <taxon>Pseudonocardiales</taxon>
        <taxon>Pseudonocardiaceae</taxon>
        <taxon>Crossiella</taxon>
    </lineage>
</organism>
<evidence type="ECO:0000256" key="10">
    <source>
        <dbReference type="SAM" id="Phobius"/>
    </source>
</evidence>
<keyword evidence="7 10" id="KW-1133">Transmembrane helix</keyword>
<dbReference type="GO" id="GO:0016787">
    <property type="term" value="F:hydrolase activity"/>
    <property type="evidence" value="ECO:0007669"/>
    <property type="project" value="UniProtKB-KW"/>
</dbReference>
<dbReference type="PANTHER" id="PTHR43294">
    <property type="entry name" value="SODIUM/POTASSIUM-TRANSPORTING ATPASE SUBUNIT ALPHA"/>
    <property type="match status" value="1"/>
</dbReference>
<keyword evidence="3 10" id="KW-0812">Transmembrane</keyword>
<evidence type="ECO:0000256" key="5">
    <source>
        <dbReference type="ARBA" id="ARBA00022840"/>
    </source>
</evidence>
<comment type="similarity">
    <text evidence="2">Belongs to the cation transport ATPase (P-type) (TC 3.A.3) family. Type IIA subfamily.</text>
</comment>
<keyword evidence="6" id="KW-1278">Translocase</keyword>
<dbReference type="InterPro" id="IPR036412">
    <property type="entry name" value="HAD-like_sf"/>
</dbReference>
<evidence type="ECO:0000256" key="1">
    <source>
        <dbReference type="ARBA" id="ARBA00004651"/>
    </source>
</evidence>
<feature type="transmembrane region" description="Helical" evidence="10">
    <location>
        <begin position="248"/>
        <end position="268"/>
    </location>
</feature>
<evidence type="ECO:0000256" key="8">
    <source>
        <dbReference type="ARBA" id="ARBA00023136"/>
    </source>
</evidence>
<dbReference type="SUPFAM" id="SSF56784">
    <property type="entry name" value="HAD-like"/>
    <property type="match status" value="1"/>
</dbReference>
<evidence type="ECO:0000256" key="4">
    <source>
        <dbReference type="ARBA" id="ARBA00022741"/>
    </source>
</evidence>
<dbReference type="PRINTS" id="PR00119">
    <property type="entry name" value="CATATPASE"/>
</dbReference>
<dbReference type="InterPro" id="IPR023214">
    <property type="entry name" value="HAD_sf"/>
</dbReference>
<proteinExistence type="inferred from homology"/>
<feature type="transmembrane region" description="Helical" evidence="10">
    <location>
        <begin position="731"/>
        <end position="750"/>
    </location>
</feature>
<evidence type="ECO:0000259" key="11">
    <source>
        <dbReference type="SMART" id="SM00831"/>
    </source>
</evidence>
<feature type="transmembrane region" description="Helical" evidence="10">
    <location>
        <begin position="685"/>
        <end position="703"/>
    </location>
</feature>
<reference evidence="12 13" key="1">
    <citation type="submission" date="2021-03" db="EMBL/GenBank/DDBJ databases">
        <title>Sequencing the genomes of 1000 actinobacteria strains.</title>
        <authorList>
            <person name="Klenk H.-P."/>
        </authorList>
    </citation>
    <scope>NUCLEOTIDE SEQUENCE [LARGE SCALE GENOMIC DNA]</scope>
    <source>
        <strain evidence="12 13">DSM 44580</strain>
    </source>
</reference>
<evidence type="ECO:0000313" key="13">
    <source>
        <dbReference type="Proteomes" id="UP001519363"/>
    </source>
</evidence>
<dbReference type="Proteomes" id="UP001519363">
    <property type="component" value="Unassembled WGS sequence"/>
</dbReference>
<keyword evidence="13" id="KW-1185">Reference proteome</keyword>
<sequence length="860" mass="89737">MTDDAGPHRASAEEVVAALDTDEATGLSTEEARRRLAAHGPNELPGATGNGLARRFLRQLTDPLVVVLLAAGAVTTALGQYVDAGVVLGVVLLNAVIGTVQESRAEQALAALARMTTGETAVVRDGRTHRVPVAEVVPGDVVVLAAGDRVPADLRLVRVSSLEADESALTGESVPVAKSRAPLAEAAVVADRVNMAYSGTLVTRGAGRGVVVATGTATELGETAALVGSAAPAPTPLTRKLTVFSRRLTAVIVVLAVLTFLVGLLRGLPAAEVFTGAVALAVGAIPEGLPAAVTIVLAIGVVRMARRNAVVRRLPAVETLGSTTVICTDKTGTLTANEMTVTAVHAEDEHARAECLRAGVLCNDAELTGTLADHTVLGDPTEGALLVSALEAGVLPAVERERAPRVAVLPFDSGRQLMATVHREPDGSHTAYVKGSVERVLAACVDQLGADGVLDPERVHRCAEELAGVGLRVLAFARRTGATPSTVDEEPLRGLTFLGLQAMHDPPRPEAITAVAACRRAGVEVKMVTGDHLGTARAIAAAFGLGAGAVTGAEIEGSTEDELARTAVFARVSPEQKLRLVELLQRRGHVVAMTGDGVNDAPALRQADIGIAMGKMGTEVAKEAADMVLTDDNFAAIGAAVEEGRGVFDNLRKFIAWTLPTNLAEGLVILVAVLAGTVLPILPVQILWINMTTAVFLGLTLAFEPREPGAMLRPPRPPERPLLTGDLVRRIVLISAVLVAGAFGVFWHLLASGVPLTEARTAAVTVFVLVQVVYLFACRSLDRLRASGRNPWLLGGIALMFSLQALITYVPALNTVFHTAPLTPAAWLPVLVVTAVAHVVVTVDKLFWRPRARRTSLLNG</sequence>
<accession>A0ABS5ATD7</accession>
<dbReference type="EMBL" id="JAGIOO010000001">
    <property type="protein sequence ID" value="MBP2479522.1"/>
    <property type="molecule type" value="Genomic_DNA"/>
</dbReference>
<dbReference type="SUPFAM" id="SSF81653">
    <property type="entry name" value="Calcium ATPase, transduction domain A"/>
    <property type="match status" value="1"/>
</dbReference>
<dbReference type="Gene3D" id="2.70.150.10">
    <property type="entry name" value="Calcium-transporting ATPase, cytoplasmic transduction domain A"/>
    <property type="match status" value="1"/>
</dbReference>
<dbReference type="InterPro" id="IPR018303">
    <property type="entry name" value="ATPase_P-typ_P_site"/>
</dbReference>
<dbReference type="PANTHER" id="PTHR43294:SF20">
    <property type="entry name" value="P-TYPE ATPASE"/>
    <property type="match status" value="1"/>
</dbReference>
<evidence type="ECO:0000256" key="2">
    <source>
        <dbReference type="ARBA" id="ARBA00005675"/>
    </source>
</evidence>
<feature type="transmembrane region" description="Helical" evidence="10">
    <location>
        <begin position="274"/>
        <end position="302"/>
    </location>
</feature>
<evidence type="ECO:0000256" key="3">
    <source>
        <dbReference type="ARBA" id="ARBA00022692"/>
    </source>
</evidence>
<gene>
    <name evidence="12" type="ORF">JOF53_008394</name>
</gene>
<evidence type="ECO:0000313" key="12">
    <source>
        <dbReference type="EMBL" id="MBP2479522.1"/>
    </source>
</evidence>
<feature type="transmembrane region" description="Helical" evidence="10">
    <location>
        <begin position="654"/>
        <end position="679"/>
    </location>
</feature>
<dbReference type="NCBIfam" id="TIGR01494">
    <property type="entry name" value="ATPase_P-type"/>
    <property type="match status" value="3"/>
</dbReference>
<dbReference type="InterPro" id="IPR044492">
    <property type="entry name" value="P_typ_ATPase_HD_dom"/>
</dbReference>
<dbReference type="RefSeq" id="WP_086788201.1">
    <property type="nucleotide sequence ID" value="NZ_JAGIOO010000001.1"/>
</dbReference>
<feature type="transmembrane region" description="Helical" evidence="10">
    <location>
        <begin position="793"/>
        <end position="813"/>
    </location>
</feature>
<feature type="transmembrane region" description="Helical" evidence="10">
    <location>
        <begin position="825"/>
        <end position="848"/>
    </location>
</feature>
<keyword evidence="12" id="KW-0378">Hydrolase</keyword>
<evidence type="ECO:0000256" key="9">
    <source>
        <dbReference type="ARBA" id="ARBA00049360"/>
    </source>
</evidence>
<dbReference type="Pfam" id="PF13246">
    <property type="entry name" value="Cation_ATPase"/>
    <property type="match status" value="1"/>
</dbReference>
<keyword evidence="4" id="KW-0547">Nucleotide-binding</keyword>
<dbReference type="SFLD" id="SFLDS00003">
    <property type="entry name" value="Haloacid_Dehalogenase"/>
    <property type="match status" value="1"/>
</dbReference>
<protein>
    <submittedName>
        <fullName evidence="12">Cation-transporting ATPase F</fullName>
        <ecNumber evidence="12">3.6.3.-</ecNumber>
    </submittedName>
</protein>
<dbReference type="InterPro" id="IPR004014">
    <property type="entry name" value="ATPase_P-typ_cation-transptr_N"/>
</dbReference>
<dbReference type="SUPFAM" id="SSF81665">
    <property type="entry name" value="Calcium ATPase, transmembrane domain M"/>
    <property type="match status" value="1"/>
</dbReference>
<dbReference type="PRINTS" id="PR00120">
    <property type="entry name" value="HATPASE"/>
</dbReference>
<dbReference type="InterPro" id="IPR008250">
    <property type="entry name" value="ATPase_P-typ_transduc_dom_A_sf"/>
</dbReference>
<dbReference type="InterPro" id="IPR001757">
    <property type="entry name" value="P_typ_ATPase"/>
</dbReference>
<dbReference type="InterPro" id="IPR023299">
    <property type="entry name" value="ATPase_P-typ_cyto_dom_N"/>
</dbReference>
<keyword evidence="8 10" id="KW-0472">Membrane</keyword>
<dbReference type="EC" id="3.6.3.-" evidence="12"/>
<feature type="transmembrane region" description="Helical" evidence="10">
    <location>
        <begin position="762"/>
        <end position="781"/>
    </location>
</feature>
<dbReference type="SFLD" id="SFLDF00027">
    <property type="entry name" value="p-type_atpase"/>
    <property type="match status" value="1"/>
</dbReference>
<dbReference type="Pfam" id="PF00690">
    <property type="entry name" value="Cation_ATPase_N"/>
    <property type="match status" value="1"/>
</dbReference>
<feature type="domain" description="Cation-transporting P-type ATPase N-terminal" evidence="11">
    <location>
        <begin position="6"/>
        <end position="80"/>
    </location>
</feature>
<dbReference type="InterPro" id="IPR050510">
    <property type="entry name" value="Cation_transp_ATPase_P-type"/>
</dbReference>
<dbReference type="SUPFAM" id="SSF81660">
    <property type="entry name" value="Metal cation-transporting ATPase, ATP-binding domain N"/>
    <property type="match status" value="1"/>
</dbReference>
<name>A0ABS5ATD7_9PSEU</name>